<dbReference type="CDD" id="cd05233">
    <property type="entry name" value="SDR_c"/>
    <property type="match status" value="1"/>
</dbReference>
<name>A0ABM7KWU4_9MYCO</name>
<gene>
    <name evidence="3" type="ORF">MBRA_58600</name>
</gene>
<reference evidence="3 4" key="1">
    <citation type="journal article" date="2019" name="Emerg. Microbes Infect.">
        <title>Comprehensive subspecies identification of 175 nontuberculous mycobacteria species based on 7547 genomic profiles.</title>
        <authorList>
            <person name="Matsumoto Y."/>
            <person name="Kinjo T."/>
            <person name="Motooka D."/>
            <person name="Nabeya D."/>
            <person name="Jung N."/>
            <person name="Uechi K."/>
            <person name="Horii T."/>
            <person name="Iida T."/>
            <person name="Fujita J."/>
            <person name="Nakamura S."/>
        </authorList>
    </citation>
    <scope>NUCLEOTIDE SEQUENCE [LARGE SCALE GENOMIC DNA]</scope>
    <source>
        <strain evidence="3 4">JCM 12687</strain>
        <plasmid evidence="3">pJCM12687</plasmid>
    </source>
</reference>
<dbReference type="PANTHER" id="PTHR42760">
    <property type="entry name" value="SHORT-CHAIN DEHYDROGENASES/REDUCTASES FAMILY MEMBER"/>
    <property type="match status" value="1"/>
</dbReference>
<organism evidence="3 4">
    <name type="scientific">Mycobacterium branderi</name>
    <dbReference type="NCBI Taxonomy" id="43348"/>
    <lineage>
        <taxon>Bacteria</taxon>
        <taxon>Bacillati</taxon>
        <taxon>Actinomycetota</taxon>
        <taxon>Actinomycetes</taxon>
        <taxon>Mycobacteriales</taxon>
        <taxon>Mycobacteriaceae</taxon>
        <taxon>Mycobacterium</taxon>
    </lineage>
</organism>
<geneLocation type="plasmid" evidence="3 4">
    <name>pJCM12687</name>
</geneLocation>
<sequence length="104" mass="10609">MTAVVTGGGSGIGKAVAERLRKAGQDVVAWDIAGGDIDCDISDCDAVGAAIRQTVAERGTPDRLVACAGVGALGTLLEQGPADWRRVLDTNLTGTWLTMRAGTP</sequence>
<proteinExistence type="inferred from homology"/>
<keyword evidence="4" id="KW-1185">Reference proteome</keyword>
<dbReference type="InterPro" id="IPR036291">
    <property type="entry name" value="NAD(P)-bd_dom_sf"/>
</dbReference>
<evidence type="ECO:0000313" key="4">
    <source>
        <dbReference type="Proteomes" id="UP000467379"/>
    </source>
</evidence>
<accession>A0ABM7KWU4</accession>
<dbReference type="Proteomes" id="UP000467379">
    <property type="component" value="Plasmid pJCM12687"/>
</dbReference>
<protein>
    <recommendedName>
        <fullName evidence="5">Short-chain dehydrogenase</fullName>
    </recommendedName>
</protein>
<dbReference type="Pfam" id="PF13561">
    <property type="entry name" value="adh_short_C2"/>
    <property type="match status" value="1"/>
</dbReference>
<comment type="similarity">
    <text evidence="1">Belongs to the short-chain dehydrogenases/reductases (SDR) family.</text>
</comment>
<dbReference type="InterPro" id="IPR002347">
    <property type="entry name" value="SDR_fam"/>
</dbReference>
<keyword evidence="3" id="KW-0614">Plasmid</keyword>
<keyword evidence="2" id="KW-0560">Oxidoreductase</keyword>
<dbReference type="PRINTS" id="PR00081">
    <property type="entry name" value="GDHRDH"/>
</dbReference>
<dbReference type="Gene3D" id="3.40.50.720">
    <property type="entry name" value="NAD(P)-binding Rossmann-like Domain"/>
    <property type="match status" value="1"/>
</dbReference>
<dbReference type="EMBL" id="AP022607">
    <property type="protein sequence ID" value="BBZ15665.1"/>
    <property type="molecule type" value="Genomic_DNA"/>
</dbReference>
<dbReference type="PANTHER" id="PTHR42760:SF133">
    <property type="entry name" value="3-OXOACYL-[ACYL-CARRIER-PROTEIN] REDUCTASE"/>
    <property type="match status" value="1"/>
</dbReference>
<evidence type="ECO:0000256" key="2">
    <source>
        <dbReference type="ARBA" id="ARBA00023002"/>
    </source>
</evidence>
<evidence type="ECO:0000313" key="3">
    <source>
        <dbReference type="EMBL" id="BBZ15665.1"/>
    </source>
</evidence>
<evidence type="ECO:0008006" key="5">
    <source>
        <dbReference type="Google" id="ProtNLM"/>
    </source>
</evidence>
<evidence type="ECO:0000256" key="1">
    <source>
        <dbReference type="ARBA" id="ARBA00006484"/>
    </source>
</evidence>
<dbReference type="SUPFAM" id="SSF51735">
    <property type="entry name" value="NAD(P)-binding Rossmann-fold domains"/>
    <property type="match status" value="1"/>
</dbReference>